<organism evidence="6 7">
    <name type="scientific">Spectribacter hydrogenoxidans</name>
    <dbReference type="NCBI Taxonomy" id="3075608"/>
    <lineage>
        <taxon>Bacteria</taxon>
        <taxon>Pseudomonadati</taxon>
        <taxon>Pseudomonadota</taxon>
        <taxon>Gammaproteobacteria</taxon>
        <taxon>Salinisphaerales</taxon>
        <taxon>Salinisphaeraceae</taxon>
        <taxon>Spectribacter</taxon>
    </lineage>
</organism>
<dbReference type="PROSITE" id="PS51891">
    <property type="entry name" value="CENP_V_GFA"/>
    <property type="match status" value="1"/>
</dbReference>
<reference evidence="6 7" key="1">
    <citation type="submission" date="2023-09" db="EMBL/GenBank/DDBJ databases">
        <authorList>
            <person name="Rey-Velasco X."/>
        </authorList>
    </citation>
    <scope>NUCLEOTIDE SEQUENCE [LARGE SCALE GENOMIC DNA]</scope>
    <source>
        <strain evidence="6 7">W335</strain>
    </source>
</reference>
<dbReference type="RefSeq" id="WP_311653700.1">
    <property type="nucleotide sequence ID" value="NZ_JAVRIB010000013.1"/>
</dbReference>
<keyword evidence="4" id="KW-0456">Lyase</keyword>
<keyword evidence="7" id="KW-1185">Reference proteome</keyword>
<dbReference type="InterPro" id="IPR011057">
    <property type="entry name" value="Mss4-like_sf"/>
</dbReference>
<feature type="domain" description="CENP-V/GFA" evidence="5">
    <location>
        <begin position="3"/>
        <end position="124"/>
    </location>
</feature>
<gene>
    <name evidence="6" type="ORF">RM532_12660</name>
</gene>
<protein>
    <submittedName>
        <fullName evidence="6">GFA family protein</fullName>
    </submittedName>
</protein>
<keyword evidence="2" id="KW-0479">Metal-binding</keyword>
<evidence type="ECO:0000256" key="3">
    <source>
        <dbReference type="ARBA" id="ARBA00022833"/>
    </source>
</evidence>
<dbReference type="PANTHER" id="PTHR33337:SF44">
    <property type="entry name" value="DUF636 DOMAIN PROTEIN (AFU_ORTHOLOGUE AFUA_1G09754)"/>
    <property type="match status" value="1"/>
</dbReference>
<evidence type="ECO:0000313" key="7">
    <source>
        <dbReference type="Proteomes" id="UP001251857"/>
    </source>
</evidence>
<evidence type="ECO:0000256" key="2">
    <source>
        <dbReference type="ARBA" id="ARBA00022723"/>
    </source>
</evidence>
<evidence type="ECO:0000313" key="6">
    <source>
        <dbReference type="EMBL" id="MDT0635801.1"/>
    </source>
</evidence>
<keyword evidence="3" id="KW-0862">Zinc</keyword>
<sequence>MRLEASCHCGAVSFVCNSVAPRPFMHCYCSICRKTAGGGGFAINLHADAESLHVTGGEHITVYRAYTDFPARHERSPGERRFCRQCGSCLWVWDPRWPELIHPFASAVDTPLPTAPERDHIMLDHAPDWVPVPESGGDRHFGAYPDQSLVDWHASRGLLEGSGGAGSAS</sequence>
<dbReference type="Gene3D" id="2.170.150.70">
    <property type="match status" value="1"/>
</dbReference>
<dbReference type="Proteomes" id="UP001251857">
    <property type="component" value="Unassembled WGS sequence"/>
</dbReference>
<dbReference type="SUPFAM" id="SSF51316">
    <property type="entry name" value="Mss4-like"/>
    <property type="match status" value="1"/>
</dbReference>
<dbReference type="InterPro" id="IPR006913">
    <property type="entry name" value="CENP-V/GFA"/>
</dbReference>
<comment type="similarity">
    <text evidence="1">Belongs to the Gfa family.</text>
</comment>
<evidence type="ECO:0000256" key="1">
    <source>
        <dbReference type="ARBA" id="ARBA00005495"/>
    </source>
</evidence>
<name>A0ABU3C2L5_9GAMM</name>
<evidence type="ECO:0000256" key="4">
    <source>
        <dbReference type="ARBA" id="ARBA00023239"/>
    </source>
</evidence>
<evidence type="ECO:0000259" key="5">
    <source>
        <dbReference type="PROSITE" id="PS51891"/>
    </source>
</evidence>
<dbReference type="Pfam" id="PF04828">
    <property type="entry name" value="GFA"/>
    <property type="match status" value="1"/>
</dbReference>
<dbReference type="EMBL" id="JAVRIB010000013">
    <property type="protein sequence ID" value="MDT0635801.1"/>
    <property type="molecule type" value="Genomic_DNA"/>
</dbReference>
<accession>A0ABU3C2L5</accession>
<dbReference type="PANTHER" id="PTHR33337">
    <property type="entry name" value="GFA DOMAIN-CONTAINING PROTEIN"/>
    <property type="match status" value="1"/>
</dbReference>
<comment type="caution">
    <text evidence="6">The sequence shown here is derived from an EMBL/GenBank/DDBJ whole genome shotgun (WGS) entry which is preliminary data.</text>
</comment>
<proteinExistence type="inferred from homology"/>